<accession>A0A829YFD6</accession>
<dbReference type="RefSeq" id="WP_161812965.1">
    <property type="nucleotide sequence ID" value="NZ_BLJN01000003.1"/>
</dbReference>
<dbReference type="PANTHER" id="PTHR22617:SF43">
    <property type="entry name" value="PROTEIN PILI"/>
    <property type="match status" value="1"/>
</dbReference>
<dbReference type="PANTHER" id="PTHR22617">
    <property type="entry name" value="CHEMOTAXIS SENSOR HISTIDINE KINASE-RELATED"/>
    <property type="match status" value="1"/>
</dbReference>
<dbReference type="AlphaFoldDB" id="A0A829YFD6"/>
<dbReference type="InterPro" id="IPR002545">
    <property type="entry name" value="CheW-lke_dom"/>
</dbReference>
<feature type="domain" description="CheW-like" evidence="1">
    <location>
        <begin position="41"/>
        <end position="182"/>
    </location>
</feature>
<evidence type="ECO:0000259" key="1">
    <source>
        <dbReference type="PROSITE" id="PS50851"/>
    </source>
</evidence>
<dbReference type="Gene3D" id="2.40.50.180">
    <property type="entry name" value="CheA-289, Domain 4"/>
    <property type="match status" value="1"/>
</dbReference>
<reference evidence="3" key="1">
    <citation type="submission" date="2020-01" db="EMBL/GenBank/DDBJ databases">
        <title>'Steroidobacter agaridevorans' sp. nov., agar-degrading bacteria isolated from rhizosphere soils.</title>
        <authorList>
            <person name="Ikenaga M."/>
            <person name="Kataoka M."/>
            <person name="Murouchi A."/>
            <person name="Katsuragi S."/>
            <person name="Sakai M."/>
        </authorList>
    </citation>
    <scope>NUCLEOTIDE SEQUENCE [LARGE SCALE GENOMIC DNA]</scope>
    <source>
        <strain evidence="3">YU21-B</strain>
    </source>
</reference>
<protein>
    <submittedName>
        <fullName evidence="2">Protein PilI</fullName>
    </submittedName>
</protein>
<dbReference type="Gene3D" id="2.30.30.40">
    <property type="entry name" value="SH3 Domains"/>
    <property type="match status" value="1"/>
</dbReference>
<evidence type="ECO:0000313" key="3">
    <source>
        <dbReference type="Proteomes" id="UP000445000"/>
    </source>
</evidence>
<dbReference type="Proteomes" id="UP000445000">
    <property type="component" value="Unassembled WGS sequence"/>
</dbReference>
<dbReference type="SUPFAM" id="SSF50341">
    <property type="entry name" value="CheW-like"/>
    <property type="match status" value="1"/>
</dbReference>
<keyword evidence="3" id="KW-1185">Reference proteome</keyword>
<dbReference type="Pfam" id="PF01584">
    <property type="entry name" value="CheW"/>
    <property type="match status" value="1"/>
</dbReference>
<dbReference type="InterPro" id="IPR036061">
    <property type="entry name" value="CheW-like_dom_sf"/>
</dbReference>
<dbReference type="PROSITE" id="PS50851">
    <property type="entry name" value="CHEW"/>
    <property type="match status" value="1"/>
</dbReference>
<dbReference type="GO" id="GO:0007165">
    <property type="term" value="P:signal transduction"/>
    <property type="evidence" value="ECO:0007669"/>
    <property type="project" value="InterPro"/>
</dbReference>
<dbReference type="GO" id="GO:0006935">
    <property type="term" value="P:chemotaxis"/>
    <property type="evidence" value="ECO:0007669"/>
    <property type="project" value="InterPro"/>
</dbReference>
<organism evidence="2 3">
    <name type="scientific">Steroidobacter agaridevorans</name>
    <dbReference type="NCBI Taxonomy" id="2695856"/>
    <lineage>
        <taxon>Bacteria</taxon>
        <taxon>Pseudomonadati</taxon>
        <taxon>Pseudomonadota</taxon>
        <taxon>Gammaproteobacteria</taxon>
        <taxon>Steroidobacterales</taxon>
        <taxon>Steroidobacteraceae</taxon>
        <taxon>Steroidobacter</taxon>
    </lineage>
</organism>
<proteinExistence type="predicted"/>
<dbReference type="EMBL" id="BLJN01000003">
    <property type="protein sequence ID" value="GFE81296.1"/>
    <property type="molecule type" value="Genomic_DNA"/>
</dbReference>
<sequence>MSASATLKSLRDKPFDLLRELERLARVALTGQGRDAASEREWVGVAFRLSSESFLAAREETREVLSYPSVVTRVPGAKPWIRGIANVRGQLLPVVDLRAYLGGGMTNTNRSTRVLVANHREVPAGLLVDEVLGFRRFADGEFSATPPPTIVRCDRYLAGAFRRGTESWPVFSLRSLLESAEFLQAAAS</sequence>
<gene>
    <name evidence="2" type="primary">pilI</name>
    <name evidence="2" type="ORF">GCM10011487_32960</name>
</gene>
<name>A0A829YFD6_9GAMM</name>
<dbReference type="InterPro" id="IPR039315">
    <property type="entry name" value="CheW"/>
</dbReference>
<evidence type="ECO:0000313" key="2">
    <source>
        <dbReference type="EMBL" id="GFE81296.1"/>
    </source>
</evidence>
<comment type="caution">
    <text evidence="2">The sequence shown here is derived from an EMBL/GenBank/DDBJ whole genome shotgun (WGS) entry which is preliminary data.</text>
</comment>
<dbReference type="SMART" id="SM00260">
    <property type="entry name" value="CheW"/>
    <property type="match status" value="1"/>
</dbReference>
<dbReference type="GO" id="GO:0005829">
    <property type="term" value="C:cytosol"/>
    <property type="evidence" value="ECO:0007669"/>
    <property type="project" value="TreeGrafter"/>
</dbReference>